<dbReference type="SUPFAM" id="SSF52540">
    <property type="entry name" value="P-loop containing nucleoside triphosphate hydrolases"/>
    <property type="match status" value="1"/>
</dbReference>
<dbReference type="PANTHER" id="PTHR47963:SF8">
    <property type="entry name" value="ATP-DEPENDENT RNA HELICASE DEAD"/>
    <property type="match status" value="1"/>
</dbReference>
<dbReference type="InterPro" id="IPR014001">
    <property type="entry name" value="Helicase_ATP-bd"/>
</dbReference>
<evidence type="ECO:0000256" key="9">
    <source>
        <dbReference type="ARBA" id="ARBA00047984"/>
    </source>
</evidence>
<evidence type="ECO:0000313" key="18">
    <source>
        <dbReference type="Proteomes" id="UP000199514"/>
    </source>
</evidence>
<dbReference type="CDD" id="cd00268">
    <property type="entry name" value="DEADc"/>
    <property type="match status" value="1"/>
</dbReference>
<comment type="catalytic activity">
    <reaction evidence="9">
        <text>ATP + H2O = ADP + phosphate + H(+)</text>
        <dbReference type="Rhea" id="RHEA:13065"/>
        <dbReference type="ChEBI" id="CHEBI:15377"/>
        <dbReference type="ChEBI" id="CHEBI:15378"/>
        <dbReference type="ChEBI" id="CHEBI:30616"/>
        <dbReference type="ChEBI" id="CHEBI:43474"/>
        <dbReference type="ChEBI" id="CHEBI:456216"/>
        <dbReference type="EC" id="3.6.4.13"/>
    </reaction>
</comment>
<dbReference type="CDD" id="cd12252">
    <property type="entry name" value="RRM_DbpA"/>
    <property type="match status" value="1"/>
</dbReference>
<dbReference type="GO" id="GO:0005840">
    <property type="term" value="C:ribosome"/>
    <property type="evidence" value="ECO:0007669"/>
    <property type="project" value="TreeGrafter"/>
</dbReference>
<dbReference type="SMART" id="SM00490">
    <property type="entry name" value="HELICc"/>
    <property type="match status" value="1"/>
</dbReference>
<evidence type="ECO:0000259" key="15">
    <source>
        <dbReference type="PROSITE" id="PS51194"/>
    </source>
</evidence>
<dbReference type="GO" id="GO:0033592">
    <property type="term" value="F:RNA strand annealing activity"/>
    <property type="evidence" value="ECO:0007669"/>
    <property type="project" value="TreeGrafter"/>
</dbReference>
<keyword evidence="2" id="KW-0963">Cytoplasm</keyword>
<dbReference type="Gene3D" id="3.30.70.330">
    <property type="match status" value="1"/>
</dbReference>
<evidence type="ECO:0000256" key="13">
    <source>
        <dbReference type="SAM" id="MobiDB-lite"/>
    </source>
</evidence>
<evidence type="ECO:0000256" key="10">
    <source>
        <dbReference type="ARBA" id="ARBA00074363"/>
    </source>
</evidence>
<dbReference type="Pfam" id="PF25399">
    <property type="entry name" value="DeaD_dimer"/>
    <property type="match status" value="1"/>
</dbReference>
<dbReference type="GO" id="GO:0009409">
    <property type="term" value="P:response to cold"/>
    <property type="evidence" value="ECO:0007669"/>
    <property type="project" value="TreeGrafter"/>
</dbReference>
<dbReference type="GO" id="GO:0005829">
    <property type="term" value="C:cytosol"/>
    <property type="evidence" value="ECO:0007669"/>
    <property type="project" value="TreeGrafter"/>
</dbReference>
<evidence type="ECO:0000256" key="5">
    <source>
        <dbReference type="ARBA" id="ARBA00022806"/>
    </source>
</evidence>
<evidence type="ECO:0000256" key="2">
    <source>
        <dbReference type="ARBA" id="ARBA00022490"/>
    </source>
</evidence>
<evidence type="ECO:0000256" key="6">
    <source>
        <dbReference type="ARBA" id="ARBA00022840"/>
    </source>
</evidence>
<reference evidence="17 18" key="1">
    <citation type="submission" date="2016-10" db="EMBL/GenBank/DDBJ databases">
        <authorList>
            <person name="de Groot N.N."/>
        </authorList>
    </citation>
    <scope>NUCLEOTIDE SEQUENCE [LARGE SCALE GENOMIC DNA]</scope>
    <source>
        <strain evidence="17 18">DSM 6793</strain>
    </source>
</reference>
<feature type="region of interest" description="Disordered" evidence="13">
    <location>
        <begin position="436"/>
        <end position="493"/>
    </location>
</feature>
<dbReference type="Pfam" id="PF00271">
    <property type="entry name" value="Helicase_C"/>
    <property type="match status" value="1"/>
</dbReference>
<dbReference type="Pfam" id="PF03880">
    <property type="entry name" value="DbpA"/>
    <property type="match status" value="1"/>
</dbReference>
<dbReference type="EMBL" id="FOLE01000001">
    <property type="protein sequence ID" value="SFB78514.1"/>
    <property type="molecule type" value="Genomic_DNA"/>
</dbReference>
<keyword evidence="6 12" id="KW-0067">ATP-binding</keyword>
<feature type="domain" description="DEAD-box RNA helicase Q" evidence="16">
    <location>
        <begin position="4"/>
        <end position="32"/>
    </location>
</feature>
<feature type="domain" description="Helicase ATP-binding" evidence="14">
    <location>
        <begin position="35"/>
        <end position="206"/>
    </location>
</feature>
<evidence type="ECO:0000313" key="17">
    <source>
        <dbReference type="EMBL" id="SFB78514.1"/>
    </source>
</evidence>
<accession>A0A1I1DUI9</accession>
<dbReference type="FunFam" id="3.40.50.300:FF:000108">
    <property type="entry name" value="ATP-dependent RNA helicase RhlE"/>
    <property type="match status" value="1"/>
</dbReference>
<dbReference type="Proteomes" id="UP000199514">
    <property type="component" value="Unassembled WGS sequence"/>
</dbReference>
<dbReference type="InterPro" id="IPR050547">
    <property type="entry name" value="DEAD_box_RNA_helicases"/>
</dbReference>
<keyword evidence="7" id="KW-0346">Stress response</keyword>
<evidence type="ECO:0000256" key="8">
    <source>
        <dbReference type="ARBA" id="ARBA00038437"/>
    </source>
</evidence>
<dbReference type="Gene3D" id="3.40.50.300">
    <property type="entry name" value="P-loop containing nucleotide triphosphate hydrolases"/>
    <property type="match status" value="2"/>
</dbReference>
<dbReference type="InterPro" id="IPR014014">
    <property type="entry name" value="RNA_helicase_DEAD_Q_motif"/>
</dbReference>
<dbReference type="GO" id="GO:0042255">
    <property type="term" value="P:ribosome assembly"/>
    <property type="evidence" value="ECO:0007669"/>
    <property type="project" value="UniProtKB-ARBA"/>
</dbReference>
<evidence type="ECO:0000256" key="7">
    <source>
        <dbReference type="ARBA" id="ARBA00023016"/>
    </source>
</evidence>
<evidence type="ECO:0000256" key="4">
    <source>
        <dbReference type="ARBA" id="ARBA00022801"/>
    </source>
</evidence>
<dbReference type="OrthoDB" id="9785240at2"/>
<dbReference type="STRING" id="927664.SAMN05421780_101470"/>
<evidence type="ECO:0000256" key="1">
    <source>
        <dbReference type="ARBA" id="ARBA00012552"/>
    </source>
</evidence>
<evidence type="ECO:0000256" key="11">
    <source>
        <dbReference type="PROSITE-ProRule" id="PRU00552"/>
    </source>
</evidence>
<keyword evidence="18" id="KW-1185">Reference proteome</keyword>
<dbReference type="PROSITE" id="PS51192">
    <property type="entry name" value="HELICASE_ATP_BIND_1"/>
    <property type="match status" value="1"/>
</dbReference>
<keyword evidence="4 12" id="KW-0378">Hydrolase</keyword>
<dbReference type="AlphaFoldDB" id="A0A1I1DUI9"/>
<dbReference type="InterPro" id="IPR000629">
    <property type="entry name" value="RNA-helicase_DEAD-box_CS"/>
</dbReference>
<dbReference type="PANTHER" id="PTHR47963">
    <property type="entry name" value="DEAD-BOX ATP-DEPENDENT RNA HELICASE 47, MITOCHONDRIAL"/>
    <property type="match status" value="1"/>
</dbReference>
<dbReference type="SMART" id="SM00487">
    <property type="entry name" value="DEXDc"/>
    <property type="match status" value="1"/>
</dbReference>
<dbReference type="PROSITE" id="PS51195">
    <property type="entry name" value="Q_MOTIF"/>
    <property type="match status" value="1"/>
</dbReference>
<sequence>MQKLKFEELPLSASVQKAIADMGFTEASPIQSEAIPYLLNGHDLIGQAQTGTGKTAAFGIPAVESIDPLDRSVQTLVLCPTRELAVQVSEEFKKLAKYNSDIRIAAIYGGESIERQIKALKHGVQIVVGTPGRVIDHIERHTLRLENVKMVILDEADEMLDMGFREDIEMILSRMPEERQTVFFSATMSKEIMTLTKRYQKEPVLVKIAKNELTTPNIEQLYYEVKGRQKVEAFTRLVEFYDIKLMLVFCNTKKMVDELVDELNAKGFAAEGLHGDMRQQSRNAVMTKFRSGHTTILVATDVAARGIDVDSVEAVFNYDLPMDDENYVHRIGRTGRAGKTGRAFTFVTYKDIPRLRDIQRFTKVDITKGTIPTAQEIVAGRQGRFTEKVKAEVNAGGFADYQAIIDQLVFDGFETRDIIGALIKMNMGTLEISDDMFKPEERTSRYERGDRDDRRGDRGGRFESRGRERGDREGGRFERGGDRGGRERGGRSQYSGENMVRLFINIGRQSNIRPGDIVGAIAGEANIPGNTIGNIDIFDKFSFVEIPQASVQQVLSVMDNNQIKGKKINIEIAK</sequence>
<dbReference type="RefSeq" id="WP_091506636.1">
    <property type="nucleotide sequence ID" value="NZ_FOLE01000001.1"/>
</dbReference>
<keyword evidence="5 12" id="KW-0347">Helicase</keyword>
<dbReference type="PROSITE" id="PS00039">
    <property type="entry name" value="DEAD_ATP_HELICASE"/>
    <property type="match status" value="1"/>
</dbReference>
<dbReference type="InterPro" id="IPR012677">
    <property type="entry name" value="Nucleotide-bd_a/b_plait_sf"/>
</dbReference>
<evidence type="ECO:0000256" key="12">
    <source>
        <dbReference type="RuleBase" id="RU000492"/>
    </source>
</evidence>
<feature type="short sequence motif" description="Q motif" evidence="11">
    <location>
        <begin position="4"/>
        <end position="32"/>
    </location>
</feature>
<organism evidence="17 18">
    <name type="scientific">Flexibacter flexilis DSM 6793</name>
    <dbReference type="NCBI Taxonomy" id="927664"/>
    <lineage>
        <taxon>Bacteria</taxon>
        <taxon>Pseudomonadati</taxon>
        <taxon>Bacteroidota</taxon>
        <taxon>Cytophagia</taxon>
        <taxon>Cytophagales</taxon>
        <taxon>Flexibacteraceae</taxon>
        <taxon>Flexibacter</taxon>
    </lineage>
</organism>
<dbReference type="InterPro" id="IPR057325">
    <property type="entry name" value="DeaD_dimer"/>
</dbReference>
<dbReference type="Pfam" id="PF00270">
    <property type="entry name" value="DEAD"/>
    <property type="match status" value="1"/>
</dbReference>
<proteinExistence type="inferred from homology"/>
<dbReference type="InterPro" id="IPR044742">
    <property type="entry name" value="DEAD/DEAH_RhlB"/>
</dbReference>
<evidence type="ECO:0000259" key="14">
    <source>
        <dbReference type="PROSITE" id="PS51192"/>
    </source>
</evidence>
<comment type="similarity">
    <text evidence="8 12">Belongs to the DEAD box helicase family.</text>
</comment>
<dbReference type="InterPro" id="IPR027417">
    <property type="entry name" value="P-loop_NTPase"/>
</dbReference>
<dbReference type="InterPro" id="IPR005580">
    <property type="entry name" value="DbpA/CsdA_RNA-bd_dom"/>
</dbReference>
<dbReference type="InterPro" id="IPR001650">
    <property type="entry name" value="Helicase_C-like"/>
</dbReference>
<dbReference type="InterPro" id="IPR011545">
    <property type="entry name" value="DEAD/DEAH_box_helicase_dom"/>
</dbReference>
<dbReference type="GO" id="GO:0016787">
    <property type="term" value="F:hydrolase activity"/>
    <property type="evidence" value="ECO:0007669"/>
    <property type="project" value="UniProtKB-KW"/>
</dbReference>
<dbReference type="CDD" id="cd18787">
    <property type="entry name" value="SF2_C_DEAD"/>
    <property type="match status" value="1"/>
</dbReference>
<gene>
    <name evidence="17" type="ORF">SAMN05421780_101470</name>
</gene>
<keyword evidence="3 12" id="KW-0547">Nucleotide-binding</keyword>
<evidence type="ECO:0000256" key="3">
    <source>
        <dbReference type="ARBA" id="ARBA00022741"/>
    </source>
</evidence>
<dbReference type="EC" id="3.6.4.13" evidence="1"/>
<feature type="compositionally biased region" description="Basic and acidic residues" evidence="13">
    <location>
        <begin position="436"/>
        <end position="490"/>
    </location>
</feature>
<dbReference type="GO" id="GO:0003724">
    <property type="term" value="F:RNA helicase activity"/>
    <property type="evidence" value="ECO:0007669"/>
    <property type="project" value="UniProtKB-EC"/>
</dbReference>
<dbReference type="GO" id="GO:0005524">
    <property type="term" value="F:ATP binding"/>
    <property type="evidence" value="ECO:0007669"/>
    <property type="project" value="UniProtKB-KW"/>
</dbReference>
<evidence type="ECO:0000259" key="16">
    <source>
        <dbReference type="PROSITE" id="PS51195"/>
    </source>
</evidence>
<feature type="domain" description="Helicase C-terminal" evidence="15">
    <location>
        <begin position="217"/>
        <end position="379"/>
    </location>
</feature>
<protein>
    <recommendedName>
        <fullName evidence="10">DEAD-box ATP-dependent RNA helicase RhpA</fullName>
        <ecNumber evidence="1">3.6.4.13</ecNumber>
    </recommendedName>
</protein>
<dbReference type="PROSITE" id="PS51194">
    <property type="entry name" value="HELICASE_CTER"/>
    <property type="match status" value="1"/>
</dbReference>
<name>A0A1I1DUI9_9BACT</name>